<organism evidence="2 3">
    <name type="scientific">Microbacterium awajiense</name>
    <dbReference type="NCBI Taxonomy" id="415214"/>
    <lineage>
        <taxon>Bacteria</taxon>
        <taxon>Bacillati</taxon>
        <taxon>Actinomycetota</taxon>
        <taxon>Actinomycetes</taxon>
        <taxon>Micrococcales</taxon>
        <taxon>Microbacteriaceae</taxon>
        <taxon>Microbacterium</taxon>
    </lineage>
</organism>
<keyword evidence="3" id="KW-1185">Reference proteome</keyword>
<evidence type="ECO:0000313" key="3">
    <source>
        <dbReference type="Proteomes" id="UP001501697"/>
    </source>
</evidence>
<feature type="transmembrane region" description="Helical" evidence="1">
    <location>
        <begin position="145"/>
        <end position="166"/>
    </location>
</feature>
<feature type="transmembrane region" description="Helical" evidence="1">
    <location>
        <begin position="113"/>
        <end position="133"/>
    </location>
</feature>
<sequence>MNRLVVSLLAAVDAAIAVAVGLAAILAPLTVLWVFGFTSPPDWAALWPASATVWQFGNLVPLEVTLPAGYISAAGIAPAAETFALTLAPLAFAGFTAVFAARSGVRASRAETWITGCISGILVFAALAAGIALTGRNDIGAVELWQAVVIPTAVFAVPLVAAAVATEWIEAETGIVARVRDSLEADVAWGPVVGLAFRGATIVVVGLVGLGSLLSAVALVLRGGEVIALYETAHVDVLGAIIVTLGQLAYLPTIALWGMAFLAGPGFAVGVGTAVSPAGTSAGVLPGIPLLGIVPESTSPWLMLVVLVPVALAAFAGWVVRSRLVAHGMPAGAAVRDAAVRDVAAARIVDGAAPRDPSRTAALQGLLATAPIVEPEPDDAADVDVAEVDSSADDPVLPRLVIVVGMALLAAGAAALLAFAASGALGPDAMAEFGPSAGPVALAVGLETLVGAGILILSPRRHSADGSARPGTSRRPS</sequence>
<feature type="transmembrane region" description="Helical" evidence="1">
    <location>
        <begin position="82"/>
        <end position="101"/>
    </location>
</feature>
<dbReference type="InterPro" id="IPR045931">
    <property type="entry name" value="DUF6350"/>
</dbReference>
<dbReference type="Pfam" id="PF19877">
    <property type="entry name" value="DUF6350"/>
    <property type="match status" value="1"/>
</dbReference>
<dbReference type="Proteomes" id="UP001501697">
    <property type="component" value="Unassembled WGS sequence"/>
</dbReference>
<feature type="transmembrane region" description="Helical" evidence="1">
    <location>
        <begin position="187"/>
        <end position="217"/>
    </location>
</feature>
<dbReference type="RefSeq" id="WP_344737256.1">
    <property type="nucleotide sequence ID" value="NZ_BAAAYU010000005.1"/>
</dbReference>
<feature type="transmembrane region" description="Helical" evidence="1">
    <location>
        <begin position="300"/>
        <end position="320"/>
    </location>
</feature>
<gene>
    <name evidence="2" type="ORF">GCM10022200_13830</name>
</gene>
<feature type="transmembrane region" description="Helical" evidence="1">
    <location>
        <begin position="400"/>
        <end position="425"/>
    </location>
</feature>
<reference evidence="3" key="1">
    <citation type="journal article" date="2019" name="Int. J. Syst. Evol. Microbiol.">
        <title>The Global Catalogue of Microorganisms (GCM) 10K type strain sequencing project: providing services to taxonomists for standard genome sequencing and annotation.</title>
        <authorList>
            <consortium name="The Broad Institute Genomics Platform"/>
            <consortium name="The Broad Institute Genome Sequencing Center for Infectious Disease"/>
            <person name="Wu L."/>
            <person name="Ma J."/>
        </authorList>
    </citation>
    <scope>NUCLEOTIDE SEQUENCE [LARGE SCALE GENOMIC DNA]</scope>
    <source>
        <strain evidence="3">JCM 16544</strain>
    </source>
</reference>
<keyword evidence="1" id="KW-1133">Transmembrane helix</keyword>
<name>A0ABP7AH95_9MICO</name>
<feature type="transmembrane region" description="Helical" evidence="1">
    <location>
        <begin position="237"/>
        <end position="260"/>
    </location>
</feature>
<comment type="caution">
    <text evidence="2">The sequence shown here is derived from an EMBL/GenBank/DDBJ whole genome shotgun (WGS) entry which is preliminary data.</text>
</comment>
<feature type="transmembrane region" description="Helical" evidence="1">
    <location>
        <begin position="437"/>
        <end position="457"/>
    </location>
</feature>
<evidence type="ECO:0000313" key="2">
    <source>
        <dbReference type="EMBL" id="GAA3632181.1"/>
    </source>
</evidence>
<evidence type="ECO:0008006" key="4">
    <source>
        <dbReference type="Google" id="ProtNLM"/>
    </source>
</evidence>
<accession>A0ABP7AH95</accession>
<feature type="transmembrane region" description="Helical" evidence="1">
    <location>
        <begin position="267"/>
        <end position="288"/>
    </location>
</feature>
<proteinExistence type="predicted"/>
<dbReference type="EMBL" id="BAAAYU010000005">
    <property type="protein sequence ID" value="GAA3632181.1"/>
    <property type="molecule type" value="Genomic_DNA"/>
</dbReference>
<keyword evidence="1" id="KW-0812">Transmembrane</keyword>
<evidence type="ECO:0000256" key="1">
    <source>
        <dbReference type="SAM" id="Phobius"/>
    </source>
</evidence>
<keyword evidence="1" id="KW-0472">Membrane</keyword>
<protein>
    <recommendedName>
        <fullName evidence="4">Integral membrane protein</fullName>
    </recommendedName>
</protein>